<keyword evidence="1" id="KW-0479">Metal-binding</keyword>
<dbReference type="PRINTS" id="PR00625">
    <property type="entry name" value="JDOMAIN"/>
</dbReference>
<evidence type="ECO:0000256" key="1">
    <source>
        <dbReference type="ARBA" id="ARBA00022723"/>
    </source>
</evidence>
<dbReference type="Pfam" id="PF21884">
    <property type="entry name" value="ZUO1-like_ZHD"/>
    <property type="match status" value="1"/>
</dbReference>
<dbReference type="Pfam" id="PF00226">
    <property type="entry name" value="DnaJ"/>
    <property type="match status" value="1"/>
</dbReference>
<name>A0AA39KJ98_MICHY</name>
<dbReference type="InterPro" id="IPR054076">
    <property type="entry name" value="ZUO1-like_ZHD"/>
</dbReference>
<sequence>MKCYYEVLGVPRNVNDDELKKSYRKLALKWHPDKNLDNPTAAKEQFQLVQQAYEVLSDSQGRAWYDNHREAILKGGIDENYKDDSIDLFPYFSTSCFKGFDDDDKGFYTVYRNVFDTLAAEDLEFAAEAVSDDDLAPSFGNSTSSYEDIVHPFYAYWQSYSTKRSFAWLDPFDIRDIFNRRVLKLVEKENKKVRDRAKRERNEQVRNLVTFIRKRDKRVQAHAQKLADRAKENARKAEERKLEKLRERQKQLLNHKISDAYKFSNIESELKTIEANLAAEFGEELSGNSDNESSTMSLDFLQCVACNKLFKTQKAFINHENSKKHKDSVMAMKKMMADEETLHSNGDGEAENICDEMETSEGELISNSDDDSNESSSENRKMKKKRPKFHLDKPQENEQYLFPGPSEESTDKNENEVDTSEGELISDQELDDEPVINIVTRGKKNKKKGKNIQHSVIDHESNDDESFDLDVGLSKKQRKKRQVIENLEKKRENEREKVEEDQQPDQNDESSENNQIKVEEVKTNSKLEKSKGKKAKEARNAQKVSSNSKSKEKSQQNEADNEFNIKNIDHFCVACKTEFSSKNKLFDHLRKSGHATHIPNAMKSVRKNARAKKKDQFDSDTD</sequence>
<dbReference type="InterPro" id="IPR001623">
    <property type="entry name" value="DnaJ_domain"/>
</dbReference>
<organism evidence="10 11">
    <name type="scientific">Microctonus hyperodae</name>
    <name type="common">Parasitoid wasp</name>
    <dbReference type="NCBI Taxonomy" id="165561"/>
    <lineage>
        <taxon>Eukaryota</taxon>
        <taxon>Metazoa</taxon>
        <taxon>Ecdysozoa</taxon>
        <taxon>Arthropoda</taxon>
        <taxon>Hexapoda</taxon>
        <taxon>Insecta</taxon>
        <taxon>Pterygota</taxon>
        <taxon>Neoptera</taxon>
        <taxon>Endopterygota</taxon>
        <taxon>Hymenoptera</taxon>
        <taxon>Apocrita</taxon>
        <taxon>Ichneumonoidea</taxon>
        <taxon>Braconidae</taxon>
        <taxon>Euphorinae</taxon>
        <taxon>Microctonus</taxon>
    </lineage>
</organism>
<evidence type="ECO:0000256" key="3">
    <source>
        <dbReference type="ARBA" id="ARBA00022833"/>
    </source>
</evidence>
<dbReference type="InterPro" id="IPR013087">
    <property type="entry name" value="Znf_C2H2_type"/>
</dbReference>
<comment type="caution">
    <text evidence="10">The sequence shown here is derived from an EMBL/GenBank/DDBJ whole genome shotgun (WGS) entry which is preliminary data.</text>
</comment>
<dbReference type="AlphaFoldDB" id="A0AA39KJ98"/>
<dbReference type="PROSITE" id="PS50157">
    <property type="entry name" value="ZINC_FINGER_C2H2_2"/>
    <property type="match status" value="1"/>
</dbReference>
<dbReference type="InterPro" id="IPR022755">
    <property type="entry name" value="Znf_C2H2_jaz"/>
</dbReference>
<reference evidence="10" key="2">
    <citation type="submission" date="2023-03" db="EMBL/GenBank/DDBJ databases">
        <authorList>
            <person name="Inwood S.N."/>
            <person name="Skelly J.G."/>
            <person name="Guhlin J."/>
            <person name="Harrop T.W.R."/>
            <person name="Goldson S.G."/>
            <person name="Dearden P.K."/>
        </authorList>
    </citation>
    <scope>NUCLEOTIDE SEQUENCE</scope>
    <source>
        <strain evidence="10">Lincoln</strain>
        <tissue evidence="10">Whole body</tissue>
    </source>
</reference>
<dbReference type="PROSITE" id="PS00028">
    <property type="entry name" value="ZINC_FINGER_C2H2_1"/>
    <property type="match status" value="2"/>
</dbReference>
<evidence type="ECO:0000256" key="5">
    <source>
        <dbReference type="PROSITE-ProRule" id="PRU00042"/>
    </source>
</evidence>
<keyword evidence="3" id="KW-0862">Zinc</keyword>
<dbReference type="Pfam" id="PF12171">
    <property type="entry name" value="zf-C2H2_jaz"/>
    <property type="match status" value="1"/>
</dbReference>
<evidence type="ECO:0000313" key="10">
    <source>
        <dbReference type="EMBL" id="KAK0163568.1"/>
    </source>
</evidence>
<dbReference type="Gene3D" id="3.30.160.60">
    <property type="entry name" value="Classic Zinc Finger"/>
    <property type="match status" value="1"/>
</dbReference>
<dbReference type="PANTHER" id="PTHR44029">
    <property type="entry name" value="DNAJ HOMOLOG SUBFAMILY C MEMBER 21"/>
    <property type="match status" value="1"/>
</dbReference>
<dbReference type="InterPro" id="IPR051964">
    <property type="entry name" value="Chaperone_stress_response"/>
</dbReference>
<dbReference type="PANTHER" id="PTHR44029:SF1">
    <property type="entry name" value="DNAJ HOMOLOG SUBFAMILY C MEMBER 21"/>
    <property type="match status" value="1"/>
</dbReference>
<reference evidence="10" key="1">
    <citation type="journal article" date="2023" name="bioRxiv">
        <title>Scaffold-level genome assemblies of two parasitoid biocontrol wasps reveal the parthenogenesis mechanism and an associated novel virus.</title>
        <authorList>
            <person name="Inwood S."/>
            <person name="Skelly J."/>
            <person name="Guhlin J."/>
            <person name="Harrop T."/>
            <person name="Goldson S."/>
            <person name="Dearden P."/>
        </authorList>
    </citation>
    <scope>NUCLEOTIDE SEQUENCE</scope>
    <source>
        <strain evidence="10">Lincoln</strain>
        <tissue evidence="10">Whole body</tissue>
    </source>
</reference>
<feature type="compositionally biased region" description="Acidic residues" evidence="7">
    <location>
        <begin position="501"/>
        <end position="511"/>
    </location>
</feature>
<dbReference type="Proteomes" id="UP001168972">
    <property type="component" value="Unassembled WGS sequence"/>
</dbReference>
<feature type="region of interest" description="Disordered" evidence="7">
    <location>
        <begin position="594"/>
        <end position="622"/>
    </location>
</feature>
<dbReference type="GO" id="GO:0005737">
    <property type="term" value="C:cytoplasm"/>
    <property type="evidence" value="ECO:0007669"/>
    <property type="project" value="TreeGrafter"/>
</dbReference>
<feature type="compositionally biased region" description="Basic residues" evidence="7">
    <location>
        <begin position="441"/>
        <end position="451"/>
    </location>
</feature>
<feature type="compositionally biased region" description="Basic residues" evidence="7">
    <location>
        <begin position="604"/>
        <end position="613"/>
    </location>
</feature>
<dbReference type="SUPFAM" id="SSF57667">
    <property type="entry name" value="beta-beta-alpha zinc fingers"/>
    <property type="match status" value="1"/>
</dbReference>
<feature type="domain" description="J" evidence="8">
    <location>
        <begin position="3"/>
        <end position="69"/>
    </location>
</feature>
<feature type="compositionally biased region" description="Basic and acidic residues" evidence="7">
    <location>
        <begin position="482"/>
        <end position="500"/>
    </location>
</feature>
<dbReference type="InterPro" id="IPR018253">
    <property type="entry name" value="DnaJ_domain_CS"/>
</dbReference>
<evidence type="ECO:0000259" key="9">
    <source>
        <dbReference type="PROSITE" id="PS50157"/>
    </source>
</evidence>
<protein>
    <recommendedName>
        <fullName evidence="4">DnaJ homolog subfamily C member 21</fullName>
    </recommendedName>
</protein>
<evidence type="ECO:0000313" key="11">
    <source>
        <dbReference type="Proteomes" id="UP001168972"/>
    </source>
</evidence>
<dbReference type="InterPro" id="IPR036236">
    <property type="entry name" value="Znf_C2H2_sf"/>
</dbReference>
<gene>
    <name evidence="10" type="ORF">PV327_007237</name>
</gene>
<dbReference type="PROSITE" id="PS00636">
    <property type="entry name" value="DNAJ_1"/>
    <property type="match status" value="1"/>
</dbReference>
<dbReference type="InterPro" id="IPR036869">
    <property type="entry name" value="J_dom_sf"/>
</dbReference>
<feature type="coiled-coil region" evidence="6">
    <location>
        <begin position="183"/>
        <end position="255"/>
    </location>
</feature>
<keyword evidence="6" id="KW-0175">Coiled coil</keyword>
<evidence type="ECO:0000256" key="4">
    <source>
        <dbReference type="ARBA" id="ARBA00074367"/>
    </source>
</evidence>
<dbReference type="EMBL" id="JAQQBR010001833">
    <property type="protein sequence ID" value="KAK0163568.1"/>
    <property type="molecule type" value="Genomic_DNA"/>
</dbReference>
<evidence type="ECO:0000256" key="6">
    <source>
        <dbReference type="SAM" id="Coils"/>
    </source>
</evidence>
<feature type="compositionally biased region" description="Basic and acidic residues" evidence="7">
    <location>
        <begin position="517"/>
        <end position="540"/>
    </location>
</feature>
<proteinExistence type="predicted"/>
<accession>A0AA39KJ98</accession>
<dbReference type="SMART" id="SM00355">
    <property type="entry name" value="ZnF_C2H2"/>
    <property type="match status" value="2"/>
</dbReference>
<feature type="region of interest" description="Disordered" evidence="7">
    <location>
        <begin position="359"/>
        <end position="563"/>
    </location>
</feature>
<evidence type="ECO:0000256" key="2">
    <source>
        <dbReference type="ARBA" id="ARBA00022771"/>
    </source>
</evidence>
<evidence type="ECO:0000259" key="8">
    <source>
        <dbReference type="PROSITE" id="PS50076"/>
    </source>
</evidence>
<evidence type="ECO:0000256" key="7">
    <source>
        <dbReference type="SAM" id="MobiDB-lite"/>
    </source>
</evidence>
<keyword evidence="2 5" id="KW-0863">Zinc-finger</keyword>
<dbReference type="SMART" id="SM00271">
    <property type="entry name" value="DnaJ"/>
    <property type="match status" value="1"/>
</dbReference>
<feature type="compositionally biased region" description="Acidic residues" evidence="7">
    <location>
        <begin position="416"/>
        <end position="434"/>
    </location>
</feature>
<dbReference type="SUPFAM" id="SSF46565">
    <property type="entry name" value="Chaperone J-domain"/>
    <property type="match status" value="1"/>
</dbReference>
<dbReference type="FunFam" id="1.10.287.110:FF:000046">
    <property type="entry name" value="dnaJ homolog subfamily C member 21"/>
    <property type="match status" value="1"/>
</dbReference>
<feature type="domain" description="C2H2-type" evidence="9">
    <location>
        <begin position="570"/>
        <end position="599"/>
    </location>
</feature>
<dbReference type="Gene3D" id="1.10.287.110">
    <property type="entry name" value="DnaJ domain"/>
    <property type="match status" value="1"/>
</dbReference>
<dbReference type="GO" id="GO:0008270">
    <property type="term" value="F:zinc ion binding"/>
    <property type="evidence" value="ECO:0007669"/>
    <property type="project" value="UniProtKB-KW"/>
</dbReference>
<dbReference type="PROSITE" id="PS50076">
    <property type="entry name" value="DNAJ_2"/>
    <property type="match status" value="1"/>
</dbReference>
<keyword evidence="11" id="KW-1185">Reference proteome</keyword>
<dbReference type="CDD" id="cd06257">
    <property type="entry name" value="DnaJ"/>
    <property type="match status" value="1"/>
</dbReference>